<dbReference type="InterPro" id="IPR011063">
    <property type="entry name" value="TilS/TtcA_N"/>
</dbReference>
<dbReference type="GO" id="GO:0000049">
    <property type="term" value="F:tRNA binding"/>
    <property type="evidence" value="ECO:0007669"/>
    <property type="project" value="UniProtKB-KW"/>
</dbReference>
<dbReference type="GO" id="GO:0034227">
    <property type="term" value="P:tRNA thio-modification"/>
    <property type="evidence" value="ECO:0007669"/>
    <property type="project" value="UniProtKB-UniRule"/>
</dbReference>
<dbReference type="EC" id="2.8.1.-" evidence="13"/>
<dbReference type="InterPro" id="IPR035107">
    <property type="entry name" value="tRNA_thiolation_TtcA_Ctu1"/>
</dbReference>
<dbReference type="GO" id="GO:0000287">
    <property type="term" value="F:magnesium ion binding"/>
    <property type="evidence" value="ECO:0007669"/>
    <property type="project" value="UniProtKB-UniRule"/>
</dbReference>
<keyword evidence="16" id="KW-1185">Reference proteome</keyword>
<dbReference type="Pfam" id="PF01171">
    <property type="entry name" value="ATP_bind_3"/>
    <property type="match status" value="1"/>
</dbReference>
<keyword evidence="12 13" id="KW-0411">Iron-sulfur</keyword>
<dbReference type="Proteomes" id="UP000015462">
    <property type="component" value="Unassembled WGS sequence"/>
</dbReference>
<keyword evidence="3 13" id="KW-0820">tRNA-binding</keyword>
<organism evidence="15 16">
    <name type="scientific">Cycloclasticus pugetii</name>
    <dbReference type="NCBI Taxonomy" id="34068"/>
    <lineage>
        <taxon>Bacteria</taxon>
        <taxon>Pseudomonadati</taxon>
        <taxon>Pseudomonadota</taxon>
        <taxon>Gammaproteobacteria</taxon>
        <taxon>Thiotrichales</taxon>
        <taxon>Piscirickettsiaceae</taxon>
        <taxon>Cycloclasticus</taxon>
    </lineage>
</organism>
<comment type="similarity">
    <text evidence="13">Belongs to the TtcA family.</text>
</comment>
<proteinExistence type="inferred from homology"/>
<evidence type="ECO:0000256" key="4">
    <source>
        <dbReference type="ARBA" id="ARBA00022679"/>
    </source>
</evidence>
<feature type="short sequence motif" description="PP-loop motif" evidence="13">
    <location>
        <begin position="43"/>
        <end position="48"/>
    </location>
</feature>
<dbReference type="Gene3D" id="3.40.50.620">
    <property type="entry name" value="HUPs"/>
    <property type="match status" value="1"/>
</dbReference>
<comment type="caution">
    <text evidence="15">The sequence shown here is derived from an EMBL/GenBank/DDBJ whole genome shotgun (WGS) entry which is preliminary data.</text>
</comment>
<accession>A0AB33Z5B2</accession>
<keyword evidence="2 13" id="KW-0963">Cytoplasm</keyword>
<keyword evidence="11 13" id="KW-0408">Iron</keyword>
<dbReference type="NCBIfam" id="NF007972">
    <property type="entry name" value="PRK10696.1"/>
    <property type="match status" value="1"/>
</dbReference>
<evidence type="ECO:0000256" key="9">
    <source>
        <dbReference type="ARBA" id="ARBA00022842"/>
    </source>
</evidence>
<comment type="pathway">
    <text evidence="13">tRNA modification.</text>
</comment>
<feature type="binding site" evidence="13">
    <location>
        <position position="209"/>
    </location>
    <ligand>
        <name>[4Fe-4S] cluster</name>
        <dbReference type="ChEBI" id="CHEBI:49883"/>
    </ligand>
</feature>
<keyword evidence="7 13" id="KW-0547">Nucleotide-binding</keyword>
<evidence type="ECO:0000256" key="10">
    <source>
        <dbReference type="ARBA" id="ARBA00022884"/>
    </source>
</evidence>
<dbReference type="RefSeq" id="WP_016389804.1">
    <property type="nucleotide sequence ID" value="NZ_JBLWZB010000002.1"/>
</dbReference>
<evidence type="ECO:0000313" key="15">
    <source>
        <dbReference type="EMBL" id="EPD14273.1"/>
    </source>
</evidence>
<keyword evidence="6 13" id="KW-0479">Metal-binding</keyword>
<dbReference type="GO" id="GO:0005737">
    <property type="term" value="C:cytoplasm"/>
    <property type="evidence" value="ECO:0007669"/>
    <property type="project" value="UniProtKB-SubCell"/>
</dbReference>
<evidence type="ECO:0000256" key="6">
    <source>
        <dbReference type="ARBA" id="ARBA00022723"/>
    </source>
</evidence>
<sequence>MSTLDKTKTRYNKLQKRLRREMGQAIADYNMVEDGDRIMVCLSGGKDSYTMLDILLNLRNSAPINFEILAVNLDQKQPGFPEHVLPEYLQSIGVPYHVIEQDTYSVVTRVIPEGKTTCGLCSRMRRGALYAYAEDNGFNKIALGHHRDDIIETFFLNMFYGGQLKAMPAKLKSDNAKHIVIRPLAYSREKDIAEFAELKGYPIIPCNLCGSQENLQRVQMKNMLTQWDKDFPGRVETIFNSMKNIKPSQLLDRQLFDFETLSQTTEAKVTNEFQPVIFPAMSASKQS</sequence>
<evidence type="ECO:0000256" key="2">
    <source>
        <dbReference type="ARBA" id="ARBA00022490"/>
    </source>
</evidence>
<evidence type="ECO:0000256" key="1">
    <source>
        <dbReference type="ARBA" id="ARBA00022485"/>
    </source>
</evidence>
<feature type="binding site" evidence="13">
    <location>
        <position position="121"/>
    </location>
    <ligand>
        <name>[4Fe-4S] cluster</name>
        <dbReference type="ChEBI" id="CHEBI:49883"/>
    </ligand>
</feature>
<dbReference type="EMBL" id="ASHL01000001">
    <property type="protein sequence ID" value="EPD14273.1"/>
    <property type="molecule type" value="Genomic_DNA"/>
</dbReference>
<keyword evidence="8 13" id="KW-0067">ATP-binding</keyword>
<comment type="function">
    <text evidence="13">Catalyzes the ATP-dependent 2-thiolation of cytidine in position 32 of tRNA, to form 2-thiocytidine (s(2)C32). The sulfur atoms are provided by the cysteine/cysteine desulfurase (IscS) system.</text>
</comment>
<dbReference type="GO" id="GO:0051539">
    <property type="term" value="F:4 iron, 4 sulfur cluster binding"/>
    <property type="evidence" value="ECO:0007669"/>
    <property type="project" value="UniProtKB-UniRule"/>
</dbReference>
<name>A0AB33Z5B2_9GAMM</name>
<keyword evidence="5 13" id="KW-0819">tRNA processing</keyword>
<keyword evidence="1 13" id="KW-0004">4Fe-4S</keyword>
<evidence type="ECO:0000256" key="3">
    <source>
        <dbReference type="ARBA" id="ARBA00022555"/>
    </source>
</evidence>
<evidence type="ECO:0000256" key="13">
    <source>
        <dbReference type="HAMAP-Rule" id="MF_01850"/>
    </source>
</evidence>
<dbReference type="SUPFAM" id="SSF52402">
    <property type="entry name" value="Adenine nucleotide alpha hydrolases-like"/>
    <property type="match status" value="1"/>
</dbReference>
<dbReference type="PIRSF" id="PIRSF004976">
    <property type="entry name" value="ATPase_YdaO"/>
    <property type="match status" value="1"/>
</dbReference>
<protein>
    <recommendedName>
        <fullName evidence="13">tRNA-cytidine(32) 2-sulfurtransferase</fullName>
        <ecNumber evidence="13">2.8.1.-</ecNumber>
    </recommendedName>
    <alternativeName>
        <fullName evidence="13">Two-thiocytidine biosynthesis protein A</fullName>
    </alternativeName>
    <alternativeName>
        <fullName evidence="13">tRNA 2-thiocytidine biosynthesis protein TtcA</fullName>
    </alternativeName>
</protein>
<dbReference type="InterPro" id="IPR012089">
    <property type="entry name" value="tRNA_Cyd_32_2_STrfase"/>
</dbReference>
<evidence type="ECO:0000256" key="12">
    <source>
        <dbReference type="ARBA" id="ARBA00023014"/>
    </source>
</evidence>
<comment type="miscellaneous">
    <text evidence="13">The thiolation reaction likely consists of two steps: a first activation step by ATP to form an adenylated intermediate of the target base of tRNA, and a second nucleophilic substitution step of the sulfur (S) atom supplied by the hydrosulfide attached to the Fe-S cluster.</text>
</comment>
<dbReference type="InterPro" id="IPR014729">
    <property type="entry name" value="Rossmann-like_a/b/a_fold"/>
</dbReference>
<feature type="binding site" evidence="13">
    <location>
        <position position="118"/>
    </location>
    <ligand>
        <name>[4Fe-4S] cluster</name>
        <dbReference type="ChEBI" id="CHEBI:49883"/>
    </ligand>
</feature>
<dbReference type="PANTHER" id="PTHR43686">
    <property type="entry name" value="SULFURTRANSFERASE-RELATED"/>
    <property type="match status" value="1"/>
</dbReference>
<comment type="subunit">
    <text evidence="13">Homodimer.</text>
</comment>
<dbReference type="CDD" id="cd24138">
    <property type="entry name" value="TtcA-like"/>
    <property type="match status" value="1"/>
</dbReference>
<dbReference type="HAMAP" id="MF_01850">
    <property type="entry name" value="TtcA"/>
    <property type="match status" value="1"/>
</dbReference>
<keyword evidence="10 13" id="KW-0694">RNA-binding</keyword>
<evidence type="ECO:0000256" key="8">
    <source>
        <dbReference type="ARBA" id="ARBA00022840"/>
    </source>
</evidence>
<evidence type="ECO:0000313" key="16">
    <source>
        <dbReference type="Proteomes" id="UP000015462"/>
    </source>
</evidence>
<comment type="catalytic activity">
    <reaction evidence="13">
        <text>cytidine(32) in tRNA + S-sulfanyl-L-cysteinyl-[cysteine desulfurase] + AH2 + ATP = 2-thiocytidine(32) in tRNA + L-cysteinyl-[cysteine desulfurase] + A + AMP + diphosphate + H(+)</text>
        <dbReference type="Rhea" id="RHEA:57048"/>
        <dbReference type="Rhea" id="RHEA-COMP:10288"/>
        <dbReference type="Rhea" id="RHEA-COMP:12157"/>
        <dbReference type="Rhea" id="RHEA-COMP:12158"/>
        <dbReference type="Rhea" id="RHEA-COMP:14821"/>
        <dbReference type="ChEBI" id="CHEBI:13193"/>
        <dbReference type="ChEBI" id="CHEBI:15378"/>
        <dbReference type="ChEBI" id="CHEBI:17499"/>
        <dbReference type="ChEBI" id="CHEBI:29950"/>
        <dbReference type="ChEBI" id="CHEBI:30616"/>
        <dbReference type="ChEBI" id="CHEBI:33019"/>
        <dbReference type="ChEBI" id="CHEBI:61963"/>
        <dbReference type="ChEBI" id="CHEBI:82748"/>
        <dbReference type="ChEBI" id="CHEBI:141453"/>
        <dbReference type="ChEBI" id="CHEBI:456215"/>
    </reaction>
</comment>
<keyword evidence="4 13" id="KW-0808">Transferase</keyword>
<evidence type="ECO:0000256" key="11">
    <source>
        <dbReference type="ARBA" id="ARBA00023004"/>
    </source>
</evidence>
<comment type="cofactor">
    <cofactor evidence="13">
        <name>Mg(2+)</name>
        <dbReference type="ChEBI" id="CHEBI:18420"/>
    </cofactor>
</comment>
<comment type="subcellular location">
    <subcellularLocation>
        <location evidence="13">Cytoplasm</location>
    </subcellularLocation>
</comment>
<evidence type="ECO:0000256" key="5">
    <source>
        <dbReference type="ARBA" id="ARBA00022694"/>
    </source>
</evidence>
<keyword evidence="9 13" id="KW-0460">Magnesium</keyword>
<dbReference type="PANTHER" id="PTHR43686:SF1">
    <property type="entry name" value="AMINOTRAN_5 DOMAIN-CONTAINING PROTEIN"/>
    <property type="match status" value="1"/>
</dbReference>
<feature type="domain" description="tRNA(Ile)-lysidine/2-thiocytidine synthase N-terminal" evidence="14">
    <location>
        <begin position="38"/>
        <end position="200"/>
    </location>
</feature>
<dbReference type="AlphaFoldDB" id="A0AB33Z5B2"/>
<gene>
    <name evidence="13" type="primary">ttcA</name>
    <name evidence="15" type="ORF">L196_02210</name>
</gene>
<evidence type="ECO:0000259" key="14">
    <source>
        <dbReference type="Pfam" id="PF01171"/>
    </source>
</evidence>
<dbReference type="GO" id="GO:0005524">
    <property type="term" value="F:ATP binding"/>
    <property type="evidence" value="ECO:0007669"/>
    <property type="project" value="UniProtKB-UniRule"/>
</dbReference>
<evidence type="ECO:0000256" key="7">
    <source>
        <dbReference type="ARBA" id="ARBA00022741"/>
    </source>
</evidence>
<dbReference type="GO" id="GO:0016783">
    <property type="term" value="F:sulfurtransferase activity"/>
    <property type="evidence" value="ECO:0007669"/>
    <property type="project" value="UniProtKB-UniRule"/>
</dbReference>
<comment type="cofactor">
    <cofactor evidence="13">
        <name>[4Fe-4S] cluster</name>
        <dbReference type="ChEBI" id="CHEBI:49883"/>
    </cofactor>
    <text evidence="13">Binds 1 [4Fe-4S] cluster per subunit. The cluster is chelated by three Cys residues, the fourth Fe has a free coordination site that may bind a sulfur atom transferred from the persulfide of IscS.</text>
</comment>
<reference evidence="15 16" key="1">
    <citation type="journal article" date="2013" name="Genome Announc.">
        <title>Genome Sequence of the Pyrene- and Fluoranthene-Degrading Bacterium Cycloclasticus sp. Strain PY97M.</title>
        <authorList>
            <person name="Cui Z."/>
            <person name="Xu G."/>
            <person name="Li Q."/>
            <person name="Gao W."/>
            <person name="Zheng L."/>
        </authorList>
    </citation>
    <scope>NUCLEOTIDE SEQUENCE [LARGE SCALE GENOMIC DNA]</scope>
    <source>
        <strain evidence="15 16">PY97M</strain>
    </source>
</reference>